<dbReference type="Proteomes" id="UP000034135">
    <property type="component" value="Unassembled WGS sequence"/>
</dbReference>
<organism evidence="2 3">
    <name type="scientific">Candidatus Daviesbacteria bacterium GW2011_GWA1_42_6</name>
    <dbReference type="NCBI Taxonomy" id="1618420"/>
    <lineage>
        <taxon>Bacteria</taxon>
        <taxon>Candidatus Daviesiibacteriota</taxon>
    </lineage>
</organism>
<protein>
    <submittedName>
        <fullName evidence="2">Uncharacterized protein</fullName>
    </submittedName>
</protein>
<evidence type="ECO:0000256" key="1">
    <source>
        <dbReference type="SAM" id="Phobius"/>
    </source>
</evidence>
<accession>A0A0G1DPQ2</accession>
<name>A0A0G1DPQ2_9BACT</name>
<keyword evidence="1" id="KW-0812">Transmembrane</keyword>
<evidence type="ECO:0000313" key="3">
    <source>
        <dbReference type="Proteomes" id="UP000034135"/>
    </source>
</evidence>
<evidence type="ECO:0000313" key="2">
    <source>
        <dbReference type="EMBL" id="KKS64248.1"/>
    </source>
</evidence>
<keyword evidence="1" id="KW-1133">Transmembrane helix</keyword>
<feature type="transmembrane region" description="Helical" evidence="1">
    <location>
        <begin position="28"/>
        <end position="56"/>
    </location>
</feature>
<dbReference type="AlphaFoldDB" id="A0A0G1DPQ2"/>
<sequence length="57" mass="6249">MAVKKTKTKVDELIGGDLGPREEKMLDWILNAVVIFVLGWLGLGVLLSIGGLFHLWG</sequence>
<proteinExistence type="predicted"/>
<keyword evidence="1" id="KW-0472">Membrane</keyword>
<dbReference type="EMBL" id="LCEB01000031">
    <property type="protein sequence ID" value="KKS64248.1"/>
    <property type="molecule type" value="Genomic_DNA"/>
</dbReference>
<gene>
    <name evidence="2" type="ORF">UV33_C0031G0002</name>
</gene>
<reference evidence="2 3" key="1">
    <citation type="journal article" date="2015" name="Nature">
        <title>rRNA introns, odd ribosomes, and small enigmatic genomes across a large radiation of phyla.</title>
        <authorList>
            <person name="Brown C.T."/>
            <person name="Hug L.A."/>
            <person name="Thomas B.C."/>
            <person name="Sharon I."/>
            <person name="Castelle C.J."/>
            <person name="Singh A."/>
            <person name="Wilkins M.J."/>
            <person name="Williams K.H."/>
            <person name="Banfield J.F."/>
        </authorList>
    </citation>
    <scope>NUCLEOTIDE SEQUENCE [LARGE SCALE GENOMIC DNA]</scope>
</reference>
<comment type="caution">
    <text evidence="2">The sequence shown here is derived from an EMBL/GenBank/DDBJ whole genome shotgun (WGS) entry which is preliminary data.</text>
</comment>